<dbReference type="EMBL" id="WKKI01000010">
    <property type="protein sequence ID" value="MRX72044.1"/>
    <property type="molecule type" value="Genomic_DNA"/>
</dbReference>
<dbReference type="PROSITE" id="PS00061">
    <property type="entry name" value="ADH_SHORT"/>
    <property type="match status" value="1"/>
</dbReference>
<comment type="caution">
    <text evidence="4">The sequence shown here is derived from an EMBL/GenBank/DDBJ whole genome shotgun (WGS) entry which is preliminary data.</text>
</comment>
<dbReference type="GO" id="GO:0016491">
    <property type="term" value="F:oxidoreductase activity"/>
    <property type="evidence" value="ECO:0007669"/>
    <property type="project" value="UniProtKB-KW"/>
</dbReference>
<organism evidence="4 5">
    <name type="scientific">Metabacillus lacus</name>
    <dbReference type="NCBI Taxonomy" id="1983721"/>
    <lineage>
        <taxon>Bacteria</taxon>
        <taxon>Bacillati</taxon>
        <taxon>Bacillota</taxon>
        <taxon>Bacilli</taxon>
        <taxon>Bacillales</taxon>
        <taxon>Bacillaceae</taxon>
        <taxon>Metabacillus</taxon>
    </lineage>
</organism>
<dbReference type="SUPFAM" id="SSF51735">
    <property type="entry name" value="NAD(P)-binding Rossmann-fold domains"/>
    <property type="match status" value="1"/>
</dbReference>
<dbReference type="NCBIfam" id="NF005372">
    <property type="entry name" value="PRK06914.1"/>
    <property type="match status" value="1"/>
</dbReference>
<dbReference type="Pfam" id="PF00106">
    <property type="entry name" value="adh_short"/>
    <property type="match status" value="1"/>
</dbReference>
<protein>
    <submittedName>
        <fullName evidence="4">SDR family oxidoreductase</fullName>
    </submittedName>
</protein>
<sequence length="277" mass="30677">MPRRVAAITGASSGFGLLTSVSLLKEGMTVIALVRNTERAAMLVKAAAGWEDNLILHKLDVTDAADISSFQSLLEKIGEIDLLVNNAGFAAGGFCEDVSVDEYREQFETNFFGLISITQIVLPFMRQQRSGKILNISSISGLTGFPGLSPYVASKHAVEGYSECLRLEMKPYGVQVALIEPGSYRTSIWSRGRKMAAKSGKDSPYSEYMKKVEREMEVSAKDHGDPQEVADLITALANQHTISKLRHPAGKGIRQMLWAKKLLPWKIWEHMFLSRLR</sequence>
<gene>
    <name evidence="4" type="ORF">GJU40_07645</name>
</gene>
<evidence type="ECO:0000256" key="3">
    <source>
        <dbReference type="RuleBase" id="RU000363"/>
    </source>
</evidence>
<dbReference type="Gene3D" id="3.40.50.720">
    <property type="entry name" value="NAD(P)-binding Rossmann-like Domain"/>
    <property type="match status" value="1"/>
</dbReference>
<dbReference type="RefSeq" id="WP_154307181.1">
    <property type="nucleotide sequence ID" value="NZ_WKKI01000010.1"/>
</dbReference>
<dbReference type="PANTHER" id="PTHR43976:SF16">
    <property type="entry name" value="SHORT-CHAIN DEHYDROGENASE_REDUCTASE FAMILY PROTEIN"/>
    <property type="match status" value="1"/>
</dbReference>
<evidence type="ECO:0000313" key="5">
    <source>
        <dbReference type="Proteomes" id="UP000448867"/>
    </source>
</evidence>
<dbReference type="InterPro" id="IPR051911">
    <property type="entry name" value="SDR_oxidoreductase"/>
</dbReference>
<dbReference type="OrthoDB" id="9775296at2"/>
<comment type="similarity">
    <text evidence="1 3">Belongs to the short-chain dehydrogenases/reductases (SDR) family.</text>
</comment>
<dbReference type="PANTHER" id="PTHR43976">
    <property type="entry name" value="SHORT CHAIN DEHYDROGENASE"/>
    <property type="match status" value="1"/>
</dbReference>
<proteinExistence type="inferred from homology"/>
<dbReference type="Proteomes" id="UP000448867">
    <property type="component" value="Unassembled WGS sequence"/>
</dbReference>
<name>A0A7X2IYM1_9BACI</name>
<evidence type="ECO:0000256" key="1">
    <source>
        <dbReference type="ARBA" id="ARBA00006484"/>
    </source>
</evidence>
<keyword evidence="5" id="KW-1185">Reference proteome</keyword>
<keyword evidence="2" id="KW-0560">Oxidoreductase</keyword>
<dbReference type="PRINTS" id="PR00081">
    <property type="entry name" value="GDHRDH"/>
</dbReference>
<evidence type="ECO:0000256" key="2">
    <source>
        <dbReference type="ARBA" id="ARBA00023002"/>
    </source>
</evidence>
<dbReference type="CDD" id="cd05374">
    <property type="entry name" value="17beta-HSD-like_SDR_c"/>
    <property type="match status" value="1"/>
</dbReference>
<evidence type="ECO:0000313" key="4">
    <source>
        <dbReference type="EMBL" id="MRX72044.1"/>
    </source>
</evidence>
<dbReference type="InterPro" id="IPR020904">
    <property type="entry name" value="Sc_DH/Rdtase_CS"/>
</dbReference>
<dbReference type="InterPro" id="IPR002347">
    <property type="entry name" value="SDR_fam"/>
</dbReference>
<dbReference type="PRINTS" id="PR00080">
    <property type="entry name" value="SDRFAMILY"/>
</dbReference>
<reference evidence="4 5" key="1">
    <citation type="submission" date="2019-11" db="EMBL/GenBank/DDBJ databases">
        <title>Bacillus lacus genome.</title>
        <authorList>
            <person name="Allen C.J."/>
            <person name="Newman J.D."/>
        </authorList>
    </citation>
    <scope>NUCLEOTIDE SEQUENCE [LARGE SCALE GENOMIC DNA]</scope>
    <source>
        <strain evidence="4 5">KCTC 33946</strain>
    </source>
</reference>
<accession>A0A7X2IYM1</accession>
<dbReference type="InterPro" id="IPR036291">
    <property type="entry name" value="NAD(P)-bd_dom_sf"/>
</dbReference>
<dbReference type="AlphaFoldDB" id="A0A7X2IYM1"/>